<feature type="domain" description="RDD" evidence="7">
    <location>
        <begin position="3"/>
        <end position="169"/>
    </location>
</feature>
<feature type="transmembrane region" description="Helical" evidence="6">
    <location>
        <begin position="135"/>
        <end position="156"/>
    </location>
</feature>
<dbReference type="InterPro" id="IPR051791">
    <property type="entry name" value="Pra-immunoreactive"/>
</dbReference>
<dbReference type="InterPro" id="IPR010432">
    <property type="entry name" value="RDD"/>
</dbReference>
<keyword evidence="4 6" id="KW-1133">Transmembrane helix</keyword>
<dbReference type="EMBL" id="QQSY01000002">
    <property type="protein sequence ID" value="RDI98752.1"/>
    <property type="molecule type" value="Genomic_DNA"/>
</dbReference>
<dbReference type="PANTHER" id="PTHR36115:SF4">
    <property type="entry name" value="MEMBRANE PROTEIN"/>
    <property type="match status" value="1"/>
</dbReference>
<sequence length="188" mass="21184">MLYATFWQRLGALLLDSVCYVPILLLSMLISSNGRHLYLACAGLGVLINVWFYIYLVRRFGGTPGKLMMGLQIVKVDGSPLSYREAVLRNIVELSLTVFVSTALSIGAMRMTDAEYLSLGWQQRFAEQLSLSPGWYVWADALFRIWNLSLLIVMLANKKRRTSHDFLAGTAVVKRVRDKPFISTDVTA</sequence>
<protein>
    <submittedName>
        <fullName evidence="8">RDD family protein</fullName>
    </submittedName>
</protein>
<dbReference type="GO" id="GO:0005886">
    <property type="term" value="C:plasma membrane"/>
    <property type="evidence" value="ECO:0007669"/>
    <property type="project" value="UniProtKB-SubCell"/>
</dbReference>
<comment type="caution">
    <text evidence="8">The sequence shown here is derived from an EMBL/GenBank/DDBJ whole genome shotgun (WGS) entry which is preliminary data.</text>
</comment>
<evidence type="ECO:0000313" key="8">
    <source>
        <dbReference type="EMBL" id="RDI98752.1"/>
    </source>
</evidence>
<feature type="transmembrane region" description="Helical" evidence="6">
    <location>
        <begin position="12"/>
        <end position="31"/>
    </location>
</feature>
<feature type="transmembrane region" description="Helical" evidence="6">
    <location>
        <begin position="37"/>
        <end position="56"/>
    </location>
</feature>
<comment type="subcellular location">
    <subcellularLocation>
        <location evidence="1">Cell membrane</location>
        <topology evidence="1">Multi-pass membrane protein</topology>
    </subcellularLocation>
</comment>
<evidence type="ECO:0000259" key="7">
    <source>
        <dbReference type="Pfam" id="PF06271"/>
    </source>
</evidence>
<dbReference type="Proteomes" id="UP000254711">
    <property type="component" value="Unassembled WGS sequence"/>
</dbReference>
<dbReference type="PANTHER" id="PTHR36115">
    <property type="entry name" value="PROLINE-RICH ANTIGEN HOMOLOG-RELATED"/>
    <property type="match status" value="1"/>
</dbReference>
<evidence type="ECO:0000256" key="1">
    <source>
        <dbReference type="ARBA" id="ARBA00004651"/>
    </source>
</evidence>
<keyword evidence="9" id="KW-1185">Reference proteome</keyword>
<name>A0A370K7X7_9GAMM</name>
<keyword evidence="5 6" id="KW-0472">Membrane</keyword>
<evidence type="ECO:0000313" key="9">
    <source>
        <dbReference type="Proteomes" id="UP000254711"/>
    </source>
</evidence>
<proteinExistence type="predicted"/>
<evidence type="ECO:0000256" key="2">
    <source>
        <dbReference type="ARBA" id="ARBA00022475"/>
    </source>
</evidence>
<dbReference type="RefSeq" id="WP_114824841.1">
    <property type="nucleotide sequence ID" value="NZ_QQSY01000002.1"/>
</dbReference>
<evidence type="ECO:0000256" key="3">
    <source>
        <dbReference type="ARBA" id="ARBA00022692"/>
    </source>
</evidence>
<dbReference type="AlphaFoldDB" id="A0A370K7X7"/>
<accession>A0A370K7X7</accession>
<organism evidence="8 9">
    <name type="scientific">Dyella solisilvae</name>
    <dbReference type="NCBI Taxonomy" id="1920168"/>
    <lineage>
        <taxon>Bacteria</taxon>
        <taxon>Pseudomonadati</taxon>
        <taxon>Pseudomonadota</taxon>
        <taxon>Gammaproteobacteria</taxon>
        <taxon>Lysobacterales</taxon>
        <taxon>Rhodanobacteraceae</taxon>
        <taxon>Dyella</taxon>
    </lineage>
</organism>
<dbReference type="Pfam" id="PF06271">
    <property type="entry name" value="RDD"/>
    <property type="match status" value="1"/>
</dbReference>
<evidence type="ECO:0000256" key="4">
    <source>
        <dbReference type="ARBA" id="ARBA00022989"/>
    </source>
</evidence>
<keyword evidence="3 6" id="KW-0812">Transmembrane</keyword>
<evidence type="ECO:0000256" key="6">
    <source>
        <dbReference type="SAM" id="Phobius"/>
    </source>
</evidence>
<keyword evidence="2" id="KW-1003">Cell membrane</keyword>
<reference evidence="8 9" key="1">
    <citation type="submission" date="2018-07" db="EMBL/GenBank/DDBJ databases">
        <title>Dyella solisilvae sp. nov., isolated from the pine and broad-leaved mixed forest soil.</title>
        <authorList>
            <person name="Gao Z."/>
            <person name="Qiu L."/>
        </authorList>
    </citation>
    <scope>NUCLEOTIDE SEQUENCE [LARGE SCALE GENOMIC DNA]</scope>
    <source>
        <strain evidence="8 9">DHG54</strain>
    </source>
</reference>
<gene>
    <name evidence="8" type="ORF">DVT68_09555</name>
</gene>
<dbReference type="OrthoDB" id="9787732at2"/>
<evidence type="ECO:0000256" key="5">
    <source>
        <dbReference type="ARBA" id="ARBA00023136"/>
    </source>
</evidence>